<dbReference type="GO" id="GO:0004077">
    <property type="term" value="F:biotin--[biotin carboxyl-carrier protein] ligase activity"/>
    <property type="evidence" value="ECO:0007669"/>
    <property type="project" value="UniProtKB-EC"/>
</dbReference>
<dbReference type="NCBIfam" id="TIGR00121">
    <property type="entry name" value="birA_ligase"/>
    <property type="match status" value="1"/>
</dbReference>
<dbReference type="InterPro" id="IPR004408">
    <property type="entry name" value="Biotin_CoA_COase_ligase"/>
</dbReference>
<dbReference type="PANTHER" id="PTHR12835:SF5">
    <property type="entry name" value="BIOTIN--PROTEIN LIGASE"/>
    <property type="match status" value="1"/>
</dbReference>
<keyword evidence="1 6" id="KW-0436">Ligase</keyword>
<keyword evidence="6" id="KW-0805">Transcription regulation</keyword>
<dbReference type="Gene3D" id="3.30.930.10">
    <property type="entry name" value="Bira Bifunctional Protein, Domain 2"/>
    <property type="match status" value="1"/>
</dbReference>
<proteinExistence type="inferred from homology"/>
<keyword evidence="2 6" id="KW-0547">Nucleotide-binding</keyword>
<dbReference type="CDD" id="cd16442">
    <property type="entry name" value="BPL"/>
    <property type="match status" value="1"/>
</dbReference>
<reference evidence="8 9" key="1">
    <citation type="submission" date="2019-09" db="EMBL/GenBank/DDBJ databases">
        <authorList>
            <person name="Mazhar S."/>
            <person name="Altermann E."/>
            <person name="Hill C."/>
            <person name="Mcauliffe O."/>
        </authorList>
    </citation>
    <scope>NUCLEOTIDE SEQUENCE [LARGE SCALE GENOMIC DNA]</scope>
    <source>
        <strain evidence="8 9">ATCC 51831</strain>
    </source>
</reference>
<evidence type="ECO:0000256" key="2">
    <source>
        <dbReference type="ARBA" id="ARBA00022741"/>
    </source>
</evidence>
<keyword evidence="4 6" id="KW-0238">DNA-binding</keyword>
<feature type="binding site" evidence="6">
    <location>
        <begin position="120"/>
        <end position="122"/>
    </location>
    <ligand>
        <name>biotin</name>
        <dbReference type="ChEBI" id="CHEBI:57586"/>
    </ligand>
</feature>
<dbReference type="SUPFAM" id="SSF55681">
    <property type="entry name" value="Class II aaRS and biotin synthetases"/>
    <property type="match status" value="1"/>
</dbReference>
<dbReference type="InterPro" id="IPR036388">
    <property type="entry name" value="WH-like_DNA-bd_sf"/>
</dbReference>
<feature type="DNA-binding region" description="H-T-H motif" evidence="6">
    <location>
        <begin position="22"/>
        <end position="41"/>
    </location>
</feature>
<dbReference type="InterPro" id="IPR008988">
    <property type="entry name" value="Transcriptional_repressor_C"/>
</dbReference>
<dbReference type="InterPro" id="IPR030855">
    <property type="entry name" value="Bifunct_BirA"/>
</dbReference>
<dbReference type="InterPro" id="IPR004143">
    <property type="entry name" value="BPL_LPL_catalytic"/>
</dbReference>
<dbReference type="HAMAP" id="MF_00978">
    <property type="entry name" value="Bifunct_BirA"/>
    <property type="match status" value="1"/>
</dbReference>
<evidence type="ECO:0000256" key="3">
    <source>
        <dbReference type="ARBA" id="ARBA00022840"/>
    </source>
</evidence>
<evidence type="ECO:0000256" key="5">
    <source>
        <dbReference type="ARBA" id="ARBA00023267"/>
    </source>
</evidence>
<comment type="catalytic activity">
    <reaction evidence="6">
        <text>biotin + L-lysyl-[protein] + ATP = N(6)-biotinyl-L-lysyl-[protein] + AMP + diphosphate + H(+)</text>
        <dbReference type="Rhea" id="RHEA:11756"/>
        <dbReference type="Rhea" id="RHEA-COMP:9752"/>
        <dbReference type="Rhea" id="RHEA-COMP:10505"/>
        <dbReference type="ChEBI" id="CHEBI:15378"/>
        <dbReference type="ChEBI" id="CHEBI:29969"/>
        <dbReference type="ChEBI" id="CHEBI:30616"/>
        <dbReference type="ChEBI" id="CHEBI:33019"/>
        <dbReference type="ChEBI" id="CHEBI:57586"/>
        <dbReference type="ChEBI" id="CHEBI:83144"/>
        <dbReference type="ChEBI" id="CHEBI:456215"/>
        <dbReference type="EC" id="6.3.4.15"/>
    </reaction>
</comment>
<dbReference type="CDD" id="cd00090">
    <property type="entry name" value="HTH_ARSR"/>
    <property type="match status" value="1"/>
</dbReference>
<dbReference type="InterPro" id="IPR013196">
    <property type="entry name" value="HTH_11"/>
</dbReference>
<sequence length="325" mass="37530">MSKYKYKILSYLYDHKESYVSGQHIAEQLQISRTAVWKTIESLKDEGFVFDSVQNKGYKLVEFPDVWDNNLMQLMIRKSDYFSTIYVDHEVTSTQKVAHEKLLDNSEPFIVISEVQTAGRGRFNRVWDSQGKKGLWMSLVFNPHIPFAKIATFNLFISLAIAETMRDYGVNATVKWPNDIYINDRKVCGFLTEISGDSAGVHHIICGIGINLNHMPADFPEELQTTATSIALERGRTVNRYAFFEALYQQIERSYNQFMTLEFSDIKEEYKAYSNIWGRTLRYTEGKKQIFGEAVDIKDDGRLIVRDEAGNTHQFISADIEMQVD</sequence>
<dbReference type="Pfam" id="PF03099">
    <property type="entry name" value="BPL_LplA_LipB"/>
    <property type="match status" value="1"/>
</dbReference>
<evidence type="ECO:0000313" key="8">
    <source>
        <dbReference type="EMBL" id="KAA1040202.1"/>
    </source>
</evidence>
<organism evidence="8 9">
    <name type="scientific">Macrococcus equipercicus</name>
    <dbReference type="NCBI Taxonomy" id="69967"/>
    <lineage>
        <taxon>Bacteria</taxon>
        <taxon>Bacillati</taxon>
        <taxon>Bacillota</taxon>
        <taxon>Bacilli</taxon>
        <taxon>Bacillales</taxon>
        <taxon>Staphylococcaceae</taxon>
        <taxon>Macrococcus</taxon>
    </lineage>
</organism>
<comment type="function">
    <text evidence="6">Acts both as a biotin--[acetyl-CoA-carboxylase] ligase and a repressor.</text>
</comment>
<keyword evidence="6" id="KW-0804">Transcription</keyword>
<comment type="caution">
    <text evidence="6">Lacks conserved residue(s) required for the propagation of feature annotation.</text>
</comment>
<feature type="domain" description="BPL/LPL catalytic" evidence="7">
    <location>
        <begin position="69"/>
        <end position="259"/>
    </location>
</feature>
<dbReference type="EMBL" id="SCWC02000002">
    <property type="protein sequence ID" value="KAA1040202.1"/>
    <property type="molecule type" value="Genomic_DNA"/>
</dbReference>
<protein>
    <recommendedName>
        <fullName evidence="6">Bifunctional ligase/repressor BirA</fullName>
    </recommendedName>
    <alternativeName>
        <fullName evidence="6">Biotin--[acetyl-CoA-carboxylase] ligase</fullName>
        <ecNumber evidence="6">6.3.4.15</ecNumber>
    </alternativeName>
    <alternativeName>
        <fullName evidence="6">Biotin--protein ligase</fullName>
    </alternativeName>
    <alternativeName>
        <fullName evidence="6">Biotin-[acetyl-CoA carboxylase] synthetase</fullName>
    </alternativeName>
</protein>
<dbReference type="PANTHER" id="PTHR12835">
    <property type="entry name" value="BIOTIN PROTEIN LIGASE"/>
    <property type="match status" value="1"/>
</dbReference>
<dbReference type="PROSITE" id="PS51733">
    <property type="entry name" value="BPL_LPL_CATALYTIC"/>
    <property type="match status" value="1"/>
</dbReference>
<keyword evidence="9" id="KW-1185">Reference proteome</keyword>
<dbReference type="InterPro" id="IPR003142">
    <property type="entry name" value="BPL_C"/>
</dbReference>
<dbReference type="EC" id="6.3.4.15" evidence="6"/>
<dbReference type="SUPFAM" id="SSF50037">
    <property type="entry name" value="C-terminal domain of transcriptional repressors"/>
    <property type="match status" value="1"/>
</dbReference>
<dbReference type="Gene3D" id="2.30.30.100">
    <property type="match status" value="1"/>
</dbReference>
<gene>
    <name evidence="6" type="primary">birA</name>
    <name evidence="8" type="ORF">ERX35_004220</name>
</gene>
<keyword evidence="6" id="KW-0678">Repressor</keyword>
<dbReference type="Pfam" id="PF02237">
    <property type="entry name" value="BPL_C"/>
    <property type="match status" value="1"/>
</dbReference>
<evidence type="ECO:0000313" key="9">
    <source>
        <dbReference type="Proteomes" id="UP000295735"/>
    </source>
</evidence>
<evidence type="ECO:0000256" key="6">
    <source>
        <dbReference type="HAMAP-Rule" id="MF_00978"/>
    </source>
</evidence>
<comment type="similarity">
    <text evidence="6">Belongs to the biotin--protein ligase family.</text>
</comment>
<evidence type="ECO:0000256" key="4">
    <source>
        <dbReference type="ARBA" id="ARBA00023125"/>
    </source>
</evidence>
<feature type="binding site" evidence="6">
    <location>
        <position position="116"/>
    </location>
    <ligand>
        <name>biotin</name>
        <dbReference type="ChEBI" id="CHEBI:57586"/>
    </ligand>
</feature>
<dbReference type="InterPro" id="IPR036390">
    <property type="entry name" value="WH_DNA-bd_sf"/>
</dbReference>
<keyword evidence="3 6" id="KW-0067">ATP-binding</keyword>
<dbReference type="Proteomes" id="UP000295735">
    <property type="component" value="Unassembled WGS sequence"/>
</dbReference>
<dbReference type="RefSeq" id="WP_149458666.1">
    <property type="nucleotide sequence ID" value="NZ_SCWC02000002.1"/>
</dbReference>
<accession>A0ABQ6RA96</accession>
<dbReference type="InterPro" id="IPR045864">
    <property type="entry name" value="aa-tRNA-synth_II/BPL/LPL"/>
</dbReference>
<dbReference type="InterPro" id="IPR011991">
    <property type="entry name" value="ArsR-like_HTH"/>
</dbReference>
<name>A0ABQ6RA96_9STAP</name>
<keyword evidence="5 6" id="KW-0092">Biotin</keyword>
<evidence type="ECO:0000259" key="7">
    <source>
        <dbReference type="PROSITE" id="PS51733"/>
    </source>
</evidence>
<feature type="binding site" evidence="6">
    <location>
        <position position="186"/>
    </location>
    <ligand>
        <name>biotin</name>
        <dbReference type="ChEBI" id="CHEBI:57586"/>
    </ligand>
</feature>
<dbReference type="SUPFAM" id="SSF46785">
    <property type="entry name" value="Winged helix' DNA-binding domain"/>
    <property type="match status" value="1"/>
</dbReference>
<dbReference type="Pfam" id="PF08279">
    <property type="entry name" value="HTH_11"/>
    <property type="match status" value="1"/>
</dbReference>
<comment type="caution">
    <text evidence="8">The sequence shown here is derived from an EMBL/GenBank/DDBJ whole genome shotgun (WGS) entry which is preliminary data.</text>
</comment>
<evidence type="ECO:0000256" key="1">
    <source>
        <dbReference type="ARBA" id="ARBA00022598"/>
    </source>
</evidence>
<dbReference type="Gene3D" id="1.10.10.10">
    <property type="entry name" value="Winged helix-like DNA-binding domain superfamily/Winged helix DNA-binding domain"/>
    <property type="match status" value="1"/>
</dbReference>